<dbReference type="InterPro" id="IPR045098">
    <property type="entry name" value="Fyv10_fam"/>
</dbReference>
<keyword evidence="6 8" id="KW-0863">Zinc-finger</keyword>
<gene>
    <name evidence="12" type="primary">FYV10</name>
    <name evidence="12" type="ORF">SEUCBS140593_010290</name>
</gene>
<dbReference type="Pfam" id="PF10607">
    <property type="entry name" value="CTLH"/>
    <property type="match status" value="1"/>
</dbReference>
<evidence type="ECO:0000256" key="9">
    <source>
        <dbReference type="SAM" id="MobiDB-lite"/>
    </source>
</evidence>
<organism evidence="12 13">
    <name type="scientific">Sporothrix eucalyptigena</name>
    <dbReference type="NCBI Taxonomy" id="1812306"/>
    <lineage>
        <taxon>Eukaryota</taxon>
        <taxon>Fungi</taxon>
        <taxon>Dikarya</taxon>
        <taxon>Ascomycota</taxon>
        <taxon>Pezizomycotina</taxon>
        <taxon>Sordariomycetes</taxon>
        <taxon>Sordariomycetidae</taxon>
        <taxon>Ophiostomatales</taxon>
        <taxon>Ophiostomataceae</taxon>
        <taxon>Sporothrix</taxon>
    </lineage>
</organism>
<evidence type="ECO:0000259" key="10">
    <source>
        <dbReference type="PROSITE" id="PS50897"/>
    </source>
</evidence>
<comment type="caution">
    <text evidence="12">The sequence shown here is derived from an EMBL/GenBank/DDBJ whole genome shotgun (WGS) entry which is preliminary data.</text>
</comment>
<keyword evidence="7" id="KW-0862">Zinc</keyword>
<evidence type="ECO:0000256" key="7">
    <source>
        <dbReference type="ARBA" id="ARBA00022833"/>
    </source>
</evidence>
<keyword evidence="5" id="KW-0479">Metal-binding</keyword>
<dbReference type="InterPro" id="IPR044063">
    <property type="entry name" value="ZF_RING_GID"/>
</dbReference>
<sequence>MADHEAAKIDKANHLLLDQPLLRLPYELLRKNFRSAHFIVEKDSLAVKNALKDAATTSLRNASSATSTDDVLKSIDGMVARMRGMKRKLEACAEEEAKIYRQVDARTAHLAELAGMHTLDDVAYESWSRRRLDRLLVDYLLRHGYSSSAAALVADHDNDAAGSLRDLVDIDTFEQMAQIRQRLLHDHSVTEALAWCADNKKELRKMESKLEFMLRFQQFIEMVRSEDLARLSDAIAHARRYLTPLHTTYPEECQQAAVLMCYPAGEAPEEYSDLWNDERWVMLADLFISTHYQLLSLPSVPLLHLALSSGLSALKTPACHPPSPECDADDTTRQPPSTTPPTLPPIASMLNMQSVADILRSPAIVDDTVLANTMNAGRAMIAAMEANGAGHIGGDRRGKKIQPSPFAHTSHTSVQGQQMGSSVCPICSIELNELARHVPYAHHSKSHVDHDLLLLPNGNVYGKARLDEYAIKTGLPAGEVRDLRTGDVFQRDKLLKVYIT</sequence>
<evidence type="ECO:0000313" key="13">
    <source>
        <dbReference type="Proteomes" id="UP001642482"/>
    </source>
</evidence>
<dbReference type="SMART" id="SM00668">
    <property type="entry name" value="CTLH"/>
    <property type="match status" value="1"/>
</dbReference>
<dbReference type="EMBL" id="CAWUHD010000204">
    <property type="protein sequence ID" value="CAK7238058.1"/>
    <property type="molecule type" value="Genomic_DNA"/>
</dbReference>
<dbReference type="PANTHER" id="PTHR12170">
    <property type="entry name" value="MACROPHAGE ERYTHROBLAST ATTACHER-RELATED"/>
    <property type="match status" value="1"/>
</dbReference>
<dbReference type="Proteomes" id="UP001642482">
    <property type="component" value="Unassembled WGS sequence"/>
</dbReference>
<name>A0ABP0D130_9PEZI</name>
<dbReference type="PANTHER" id="PTHR12170:SF2">
    <property type="entry name" value="E3 UBIQUITIN-PROTEIN TRANSFERASE MAEA"/>
    <property type="match status" value="1"/>
</dbReference>
<dbReference type="PROSITE" id="PS50897">
    <property type="entry name" value="CTLH"/>
    <property type="match status" value="1"/>
</dbReference>
<feature type="region of interest" description="Disordered" evidence="9">
    <location>
        <begin position="318"/>
        <end position="345"/>
    </location>
</feature>
<evidence type="ECO:0000256" key="1">
    <source>
        <dbReference type="ARBA" id="ARBA00002343"/>
    </source>
</evidence>
<comment type="similarity">
    <text evidence="3">Belongs to the FYV10 family.</text>
</comment>
<accession>A0ABP0D130</accession>
<keyword evidence="4" id="KW-0963">Cytoplasm</keyword>
<evidence type="ECO:0000259" key="11">
    <source>
        <dbReference type="PROSITE" id="PS51867"/>
    </source>
</evidence>
<dbReference type="SMART" id="SM00757">
    <property type="entry name" value="CRA"/>
    <property type="match status" value="1"/>
</dbReference>
<proteinExistence type="inferred from homology"/>
<dbReference type="InterPro" id="IPR006595">
    <property type="entry name" value="CTLH_C"/>
</dbReference>
<feature type="zinc finger region" description="RING-Gid-type" evidence="8">
    <location>
        <begin position="424"/>
        <end position="485"/>
    </location>
</feature>
<evidence type="ECO:0000256" key="6">
    <source>
        <dbReference type="ARBA" id="ARBA00022771"/>
    </source>
</evidence>
<dbReference type="PROSITE" id="PS51867">
    <property type="entry name" value="ZF_RING_GID"/>
    <property type="match status" value="1"/>
</dbReference>
<dbReference type="InterPro" id="IPR013144">
    <property type="entry name" value="CRA_dom"/>
</dbReference>
<comment type="subcellular location">
    <subcellularLocation>
        <location evidence="2">Cytoplasm</location>
    </subcellularLocation>
</comment>
<comment type="function">
    <text evidence="1">Involved in the proteasome-dependent degradation of fructose-1,6-bisphosphatase.</text>
</comment>
<feature type="domain" description="CTLH" evidence="10">
    <location>
        <begin position="172"/>
        <end position="230"/>
    </location>
</feature>
<evidence type="ECO:0000256" key="2">
    <source>
        <dbReference type="ARBA" id="ARBA00004496"/>
    </source>
</evidence>
<dbReference type="InterPro" id="IPR024964">
    <property type="entry name" value="CTLH/CRA"/>
</dbReference>
<dbReference type="InterPro" id="IPR006594">
    <property type="entry name" value="LisH"/>
</dbReference>
<evidence type="ECO:0000313" key="12">
    <source>
        <dbReference type="EMBL" id="CAK7238058.1"/>
    </source>
</evidence>
<evidence type="ECO:0000256" key="3">
    <source>
        <dbReference type="ARBA" id="ARBA00010615"/>
    </source>
</evidence>
<keyword evidence="13" id="KW-1185">Reference proteome</keyword>
<dbReference type="PROSITE" id="PS50896">
    <property type="entry name" value="LISH"/>
    <property type="match status" value="1"/>
</dbReference>
<protein>
    <submittedName>
        <fullName evidence="12">GID complex subunit containing RING finger motif</fullName>
    </submittedName>
</protein>
<feature type="region of interest" description="Disordered" evidence="9">
    <location>
        <begin position="391"/>
        <end position="414"/>
    </location>
</feature>
<evidence type="ECO:0000256" key="8">
    <source>
        <dbReference type="PROSITE-ProRule" id="PRU01215"/>
    </source>
</evidence>
<feature type="domain" description="RING-Gid-type" evidence="11">
    <location>
        <begin position="424"/>
        <end position="485"/>
    </location>
</feature>
<reference evidence="12 13" key="1">
    <citation type="submission" date="2024-01" db="EMBL/GenBank/DDBJ databases">
        <authorList>
            <person name="Allen C."/>
            <person name="Tagirdzhanova G."/>
        </authorList>
    </citation>
    <scope>NUCLEOTIDE SEQUENCE [LARGE SCALE GENOMIC DNA]</scope>
</reference>
<evidence type="ECO:0000256" key="4">
    <source>
        <dbReference type="ARBA" id="ARBA00022490"/>
    </source>
</evidence>
<evidence type="ECO:0000256" key="5">
    <source>
        <dbReference type="ARBA" id="ARBA00022723"/>
    </source>
</evidence>